<keyword evidence="2" id="KW-0472">Membrane</keyword>
<dbReference type="RefSeq" id="WP_150903321.1">
    <property type="nucleotide sequence ID" value="NZ_VTWT01000003.1"/>
</dbReference>
<evidence type="ECO:0000256" key="1">
    <source>
        <dbReference type="ARBA" id="ARBA00004442"/>
    </source>
</evidence>
<reference evidence="6 7" key="1">
    <citation type="submission" date="2019-09" db="EMBL/GenBank/DDBJ databases">
        <title>Genome sequence of Adhaeribacter sp. M2.</title>
        <authorList>
            <person name="Srinivasan S."/>
        </authorList>
    </citation>
    <scope>NUCLEOTIDE SEQUENCE [LARGE SCALE GENOMIC DNA]</scope>
    <source>
        <strain evidence="6 7">M2</strain>
    </source>
</reference>
<dbReference type="InterPro" id="IPR041700">
    <property type="entry name" value="OMP_b-brl_3"/>
</dbReference>
<dbReference type="GO" id="GO:0009279">
    <property type="term" value="C:cell outer membrane"/>
    <property type="evidence" value="ECO:0007669"/>
    <property type="project" value="UniProtKB-SubCell"/>
</dbReference>
<dbReference type="InterPro" id="IPR036942">
    <property type="entry name" value="Beta-barrel_TonB_sf"/>
</dbReference>
<dbReference type="SUPFAM" id="SSF49464">
    <property type="entry name" value="Carboxypeptidase regulatory domain-like"/>
    <property type="match status" value="1"/>
</dbReference>
<dbReference type="Pfam" id="PF13620">
    <property type="entry name" value="CarboxypepD_reg"/>
    <property type="match status" value="1"/>
</dbReference>
<dbReference type="PANTHER" id="PTHR40980:SF4">
    <property type="entry name" value="TONB-DEPENDENT RECEPTOR-LIKE BETA-BARREL DOMAIN-CONTAINING PROTEIN"/>
    <property type="match status" value="1"/>
</dbReference>
<keyword evidence="7" id="KW-1185">Reference proteome</keyword>
<comment type="caution">
    <text evidence="6">The sequence shown here is derived from an EMBL/GenBank/DDBJ whole genome shotgun (WGS) entry which is preliminary data.</text>
</comment>
<gene>
    <name evidence="6" type="ORF">F0P94_07835</name>
</gene>
<evidence type="ECO:0000256" key="4">
    <source>
        <dbReference type="SAM" id="SignalP"/>
    </source>
</evidence>
<protein>
    <submittedName>
        <fullName evidence="6">Outer membrane beta-barrel protein</fullName>
    </submittedName>
</protein>
<dbReference type="Gene3D" id="2.60.40.1120">
    <property type="entry name" value="Carboxypeptidase-like, regulatory domain"/>
    <property type="match status" value="1"/>
</dbReference>
<dbReference type="Proteomes" id="UP000326570">
    <property type="component" value="Unassembled WGS sequence"/>
</dbReference>
<dbReference type="AlphaFoldDB" id="A0A5N1J594"/>
<dbReference type="Gene3D" id="2.40.170.20">
    <property type="entry name" value="TonB-dependent receptor, beta-barrel domain"/>
    <property type="match status" value="1"/>
</dbReference>
<comment type="subcellular location">
    <subcellularLocation>
        <location evidence="1">Cell outer membrane</location>
    </subcellularLocation>
</comment>
<evidence type="ECO:0000259" key="5">
    <source>
        <dbReference type="Pfam" id="PF14905"/>
    </source>
</evidence>
<evidence type="ECO:0000313" key="7">
    <source>
        <dbReference type="Proteomes" id="UP000326570"/>
    </source>
</evidence>
<dbReference type="InterPro" id="IPR037066">
    <property type="entry name" value="Plug_dom_sf"/>
</dbReference>
<keyword evidence="3" id="KW-0998">Cell outer membrane</keyword>
<dbReference type="PANTHER" id="PTHR40980">
    <property type="entry name" value="PLUG DOMAIN-CONTAINING PROTEIN"/>
    <property type="match status" value="1"/>
</dbReference>
<sequence>MKNSFLLLFVLILNIFSPVFAQETGMLKGVLKDNKGAPVGFANVALVQKETGTVKTGTTADEKGNFQLKAPVPGTYFLRCTFLGFQHTESESFQVTNESFSKDFGVLVLQEEVTNLKEVTVQTMRPTITNHPDKMVMSVEGTAMAAGSSAYDILTKAPGVWLDQDGNIQLNGKSGVRVMIDGKLTYLSGKELQTFLSGMSADNIKDLEIITNPSAKYDAEGSAGIINLNLKKNSLSGFNGSVYAGYQYNTIHGYSNGGNLNYKKGKWSSTAMLDVSRRARVRTNTMDRAFNEAGNITTLTQKGRENGATFVPNLRLSTDYELSSKHSIGIMANLTYQNQETDFDTDSYLRTGNPENDLFIQARNYTQRNFGNGTFNLHYSGKPDTLGSTLSVDLDYADLLFKGKGDFRNYSRPADLSQPASLDQLGSDNPSGYRIWSAKTDYARPVFTSGKLELGAKASHVVSDNDLQFFFVRENQKIADPLRSSHFIYTENIYAAYANFSTALSEKIQVQGGLRAEQTVAEGHSVTLNDTRNREYFGLFPSIFVQQKVSKNYQLNYNFSRRLDRPGYNNLNPFIFYLDPYSWAKGNPDLKPQYTNSFQLTQTYKDAYTLILGYANTAGFMAEIPTQNNQNKTTEFQTRNVDNFESVNANLVLPVKILPKWEVSNNLSLEYQNYTMYLADKHRRNEQVFFFAQSNHNLQLPKDIRMEVNAGYQGPSAYGLYKIDQNWWVDAGFKRAFLNNQLDLSVNVTDIFKTRRVIGAANFDGNINEFDQYFGMQSFRINLRYRFSRGEKFELKRRNTNLEELRRAGSGS</sequence>
<feature type="signal peptide" evidence="4">
    <location>
        <begin position="1"/>
        <end position="21"/>
    </location>
</feature>
<dbReference type="SUPFAM" id="SSF56935">
    <property type="entry name" value="Porins"/>
    <property type="match status" value="1"/>
</dbReference>
<dbReference type="Pfam" id="PF14905">
    <property type="entry name" value="OMP_b-brl_3"/>
    <property type="match status" value="1"/>
</dbReference>
<evidence type="ECO:0000313" key="6">
    <source>
        <dbReference type="EMBL" id="KAA9340249.1"/>
    </source>
</evidence>
<evidence type="ECO:0000256" key="2">
    <source>
        <dbReference type="ARBA" id="ARBA00023136"/>
    </source>
</evidence>
<dbReference type="EMBL" id="VTWT01000003">
    <property type="protein sequence ID" value="KAA9340249.1"/>
    <property type="molecule type" value="Genomic_DNA"/>
</dbReference>
<feature type="chain" id="PRO_5024940752" evidence="4">
    <location>
        <begin position="22"/>
        <end position="812"/>
    </location>
</feature>
<proteinExistence type="predicted"/>
<name>A0A5N1J594_9BACT</name>
<evidence type="ECO:0000256" key="3">
    <source>
        <dbReference type="ARBA" id="ARBA00023237"/>
    </source>
</evidence>
<organism evidence="6 7">
    <name type="scientific">Adhaeribacter soli</name>
    <dbReference type="NCBI Taxonomy" id="2607655"/>
    <lineage>
        <taxon>Bacteria</taxon>
        <taxon>Pseudomonadati</taxon>
        <taxon>Bacteroidota</taxon>
        <taxon>Cytophagia</taxon>
        <taxon>Cytophagales</taxon>
        <taxon>Hymenobacteraceae</taxon>
        <taxon>Adhaeribacter</taxon>
    </lineage>
</organism>
<feature type="domain" description="Outer membrane protein beta-barrel" evidence="5">
    <location>
        <begin position="384"/>
        <end position="785"/>
    </location>
</feature>
<dbReference type="InterPro" id="IPR008969">
    <property type="entry name" value="CarboxyPept-like_regulatory"/>
</dbReference>
<accession>A0A5N1J594</accession>
<dbReference type="Gene3D" id="2.170.130.10">
    <property type="entry name" value="TonB-dependent receptor, plug domain"/>
    <property type="match status" value="1"/>
</dbReference>
<keyword evidence="4" id="KW-0732">Signal</keyword>